<dbReference type="PANTHER" id="PTHR34322">
    <property type="entry name" value="TRANSPOSASE, Y1_TNP DOMAIN-CONTAINING"/>
    <property type="match status" value="1"/>
</dbReference>
<evidence type="ECO:0000259" key="1">
    <source>
        <dbReference type="SMART" id="SM01321"/>
    </source>
</evidence>
<dbReference type="SUPFAM" id="SSF143422">
    <property type="entry name" value="Transposase IS200-like"/>
    <property type="match status" value="1"/>
</dbReference>
<feature type="domain" description="Transposase IS200-like" evidence="1">
    <location>
        <begin position="7"/>
        <end position="112"/>
    </location>
</feature>
<evidence type="ECO:0000313" key="2">
    <source>
        <dbReference type="EMBL" id="OGG16248.1"/>
    </source>
</evidence>
<protein>
    <recommendedName>
        <fullName evidence="1">Transposase IS200-like domain-containing protein</fullName>
    </recommendedName>
</protein>
<comment type="caution">
    <text evidence="2">The sequence shown here is derived from an EMBL/GenBank/DDBJ whole genome shotgun (WGS) entry which is preliminary data.</text>
</comment>
<dbReference type="PANTHER" id="PTHR34322:SF2">
    <property type="entry name" value="TRANSPOSASE IS200-LIKE DOMAIN-CONTAINING PROTEIN"/>
    <property type="match status" value="1"/>
</dbReference>
<dbReference type="GO" id="GO:0003677">
    <property type="term" value="F:DNA binding"/>
    <property type="evidence" value="ECO:0007669"/>
    <property type="project" value="InterPro"/>
</dbReference>
<gene>
    <name evidence="2" type="ORF">A3D77_02190</name>
</gene>
<dbReference type="GO" id="GO:0006313">
    <property type="term" value="P:DNA transposition"/>
    <property type="evidence" value="ECO:0007669"/>
    <property type="project" value="InterPro"/>
</dbReference>
<dbReference type="EMBL" id="MFJL01000014">
    <property type="protein sequence ID" value="OGG16248.1"/>
    <property type="molecule type" value="Genomic_DNA"/>
</dbReference>
<dbReference type="InterPro" id="IPR002686">
    <property type="entry name" value="Transposase_17"/>
</dbReference>
<dbReference type="Gene3D" id="3.30.70.1290">
    <property type="entry name" value="Transposase IS200-like"/>
    <property type="match status" value="1"/>
</dbReference>
<dbReference type="SMART" id="SM01321">
    <property type="entry name" value="Y1_Tnp"/>
    <property type="match status" value="1"/>
</dbReference>
<sequence length="182" mass="21468">MYYRFHSIGVRFSHFLDLSERKQYEALKNLDSRDWGITIICYCLMPNHFHFILKQEKDGQISKFISKVSNSYSKYFNLRHNRIGPLFQGIFKAVIVESDEQLVHLSRYIHINPVTSAVISQNDLGRYSWSSYKEYLSGKSYVCEPDIILKQFKSIYSYANFVTDRIAYGKELEKIKHLALEV</sequence>
<reference evidence="2 3" key="1">
    <citation type="journal article" date="2016" name="Nat. Commun.">
        <title>Thousands of microbial genomes shed light on interconnected biogeochemical processes in an aquifer system.</title>
        <authorList>
            <person name="Anantharaman K."/>
            <person name="Brown C.T."/>
            <person name="Hug L.A."/>
            <person name="Sharon I."/>
            <person name="Castelle C.J."/>
            <person name="Probst A.J."/>
            <person name="Thomas B.C."/>
            <person name="Singh A."/>
            <person name="Wilkins M.J."/>
            <person name="Karaoz U."/>
            <person name="Brodie E.L."/>
            <person name="Williams K.H."/>
            <person name="Hubbard S.S."/>
            <person name="Banfield J.F."/>
        </authorList>
    </citation>
    <scope>NUCLEOTIDE SEQUENCE [LARGE SCALE GENOMIC DNA]</scope>
</reference>
<proteinExistence type="predicted"/>
<accession>A0A1F5ZUU5</accession>
<dbReference type="GO" id="GO:0004803">
    <property type="term" value="F:transposase activity"/>
    <property type="evidence" value="ECO:0007669"/>
    <property type="project" value="InterPro"/>
</dbReference>
<name>A0A1F5ZUU5_9BACT</name>
<organism evidence="2 3">
    <name type="scientific">Candidatus Gottesmanbacteria bacterium RIFCSPHIGHO2_02_FULL_39_11</name>
    <dbReference type="NCBI Taxonomy" id="1798382"/>
    <lineage>
        <taxon>Bacteria</taxon>
        <taxon>Candidatus Gottesmaniibacteriota</taxon>
    </lineage>
</organism>
<dbReference type="Pfam" id="PF01797">
    <property type="entry name" value="Y1_Tnp"/>
    <property type="match status" value="1"/>
</dbReference>
<dbReference type="InterPro" id="IPR036515">
    <property type="entry name" value="Transposase_17_sf"/>
</dbReference>
<evidence type="ECO:0000313" key="3">
    <source>
        <dbReference type="Proteomes" id="UP000176923"/>
    </source>
</evidence>
<dbReference type="Proteomes" id="UP000176923">
    <property type="component" value="Unassembled WGS sequence"/>
</dbReference>
<dbReference type="AlphaFoldDB" id="A0A1F5ZUU5"/>